<sequence length="785" mass="88007">HTCQPRARALQRRPDAKKIEIQIRKDYNKGPVAGLTIIKADSNDIKAANEDTQAPSKPQNDIDKVPEPEENNADEVPMDVEDDDQKSNDSESPEKVQPRPEDNIRPAVNLPFALQAEKSNLAAFKQRIQSEVDFYKLQCKKCDAKHTSGLELYEHMAEHVKWMRYACKLCNFKHYHFEKLPEHVKVVHKLKGDSDFYFSTVKAIDGTEAMIISRCLAETESADETNDPNETSPESRRPSRCSSDSSRLSDDSSSSSTLKVETGRKRKMYQNKGNPKKKKDANANDEGEDQKDGDVDKTMKGVLSENSNSSILKAFEENSSDFDDVEEKVTKRQVIENTTSVASRRPVRKRTRPKNEDFEYDLSNLLKMEAQGYRDAQSVTTTKSNQTKKKIQPEATINHENLNKDCCGALIALTKKAIATASAHLKTSSFAVYTAREQRPNIFVRPSIPRILSRGDKGSPKKDVSDDPQESSPKIHEVSKTIIEPPKTLIEPPNVSKDVETKEIERAINKEKDPPKTSNQNPRENFKSAIKNEIIKASDGMLSRVADSETKVLSDTNEVSKGVPKLNKNTDDRNEQNGTDAVVTDKGTTSNFNIPAVVPIKFRRQSLELMKPIINKNITDFSKAGMKTKILVIKPINRHNDKARAVNSPLKFQTIKLKDPTKGSSSSEDNQSDQVMVVKVPKVPCSTVTEKILPPNKTTDVENTSTNQSQDKNDNTEKVKSSEENEVLKHENEVKSDLETMVDDDKKCNEKNIETESVKDESVIDDVAKELISIADEPRTTEVAT</sequence>
<dbReference type="OrthoDB" id="10066279at2759"/>
<dbReference type="SMART" id="SM00355">
    <property type="entry name" value="ZnF_C2H2"/>
    <property type="match status" value="2"/>
</dbReference>
<feature type="domain" description="C2H2-type" evidence="2">
    <location>
        <begin position="137"/>
        <end position="159"/>
    </location>
</feature>
<feature type="non-terminal residue" evidence="3">
    <location>
        <position position="1"/>
    </location>
</feature>
<accession>A0A1E1WF93</accession>
<feature type="compositionally biased region" description="Basic and acidic residues" evidence="1">
    <location>
        <begin position="12"/>
        <end position="28"/>
    </location>
</feature>
<feature type="region of interest" description="Disordered" evidence="1">
    <location>
        <begin position="656"/>
        <end position="677"/>
    </location>
</feature>
<feature type="region of interest" description="Disordered" evidence="1">
    <location>
        <begin position="690"/>
        <end position="738"/>
    </location>
</feature>
<feature type="compositionally biased region" description="Polar residues" evidence="1">
    <location>
        <begin position="696"/>
        <end position="710"/>
    </location>
</feature>
<evidence type="ECO:0000259" key="2">
    <source>
        <dbReference type="SMART" id="SM00355"/>
    </source>
</evidence>
<feature type="region of interest" description="Disordered" evidence="1">
    <location>
        <begin position="444"/>
        <end position="499"/>
    </location>
</feature>
<feature type="compositionally biased region" description="Low complexity" evidence="1">
    <location>
        <begin position="240"/>
        <end position="256"/>
    </location>
</feature>
<reference evidence="3" key="1">
    <citation type="submission" date="2015-09" db="EMBL/GenBank/DDBJ databases">
        <title>De novo assembly of Pectinophora gossypiella (Pink Bollworm) gut transcriptome.</title>
        <authorList>
            <person name="Tassone E.E."/>
        </authorList>
    </citation>
    <scope>NUCLEOTIDE SEQUENCE</scope>
</reference>
<feature type="region of interest" description="Disordered" evidence="1">
    <location>
        <begin position="1"/>
        <end position="33"/>
    </location>
</feature>
<feature type="region of interest" description="Disordered" evidence="1">
    <location>
        <begin position="553"/>
        <end position="586"/>
    </location>
</feature>
<dbReference type="EMBL" id="GDQN01005391">
    <property type="protein sequence ID" value="JAT85663.1"/>
    <property type="molecule type" value="Transcribed_RNA"/>
</dbReference>
<feature type="compositionally biased region" description="Basic and acidic residues" evidence="1">
    <location>
        <begin position="506"/>
        <end position="515"/>
    </location>
</feature>
<dbReference type="AlphaFoldDB" id="A0A1E1WF93"/>
<feature type="compositionally biased region" description="Polar residues" evidence="1">
    <location>
        <begin position="662"/>
        <end position="674"/>
    </location>
</feature>
<feature type="compositionally biased region" description="Acidic residues" evidence="1">
    <location>
        <begin position="68"/>
        <end position="84"/>
    </location>
</feature>
<feature type="compositionally biased region" description="Basic and acidic residues" evidence="1">
    <location>
        <begin position="711"/>
        <end position="738"/>
    </location>
</feature>
<gene>
    <name evidence="3" type="ORF">g.183</name>
</gene>
<proteinExistence type="predicted"/>
<feature type="compositionally biased region" description="Polar residues" evidence="1">
    <location>
        <begin position="50"/>
        <end position="59"/>
    </location>
</feature>
<dbReference type="InterPro" id="IPR013087">
    <property type="entry name" value="Znf_C2H2_type"/>
</dbReference>
<feature type="compositionally biased region" description="Basic and acidic residues" evidence="1">
    <location>
        <begin position="85"/>
        <end position="104"/>
    </location>
</feature>
<evidence type="ECO:0000256" key="1">
    <source>
        <dbReference type="SAM" id="MobiDB-lite"/>
    </source>
</evidence>
<protein>
    <recommendedName>
        <fullName evidence="2">C2H2-type domain-containing protein</fullName>
    </recommendedName>
</protein>
<organism evidence="3">
    <name type="scientific">Pectinophora gossypiella</name>
    <name type="common">Cotton pink bollworm</name>
    <name type="synonym">Depressaria gossypiella</name>
    <dbReference type="NCBI Taxonomy" id="13191"/>
    <lineage>
        <taxon>Eukaryota</taxon>
        <taxon>Metazoa</taxon>
        <taxon>Ecdysozoa</taxon>
        <taxon>Arthropoda</taxon>
        <taxon>Hexapoda</taxon>
        <taxon>Insecta</taxon>
        <taxon>Pterygota</taxon>
        <taxon>Neoptera</taxon>
        <taxon>Endopterygota</taxon>
        <taxon>Lepidoptera</taxon>
        <taxon>Glossata</taxon>
        <taxon>Ditrysia</taxon>
        <taxon>Gelechioidea</taxon>
        <taxon>Gelechiidae</taxon>
        <taxon>Apatetrinae</taxon>
        <taxon>Pectinophora</taxon>
    </lineage>
</organism>
<feature type="domain" description="C2H2-type" evidence="2">
    <location>
        <begin position="165"/>
        <end position="188"/>
    </location>
</feature>
<feature type="compositionally biased region" description="Basic residues" evidence="1">
    <location>
        <begin position="264"/>
        <end position="279"/>
    </location>
</feature>
<feature type="region of interest" description="Disordered" evidence="1">
    <location>
        <begin position="219"/>
        <end position="304"/>
    </location>
</feature>
<evidence type="ECO:0000313" key="3">
    <source>
        <dbReference type="EMBL" id="JAT85663.1"/>
    </source>
</evidence>
<feature type="compositionally biased region" description="Basic and acidic residues" evidence="1">
    <location>
        <begin position="453"/>
        <end position="465"/>
    </location>
</feature>
<dbReference type="Gene3D" id="3.30.160.60">
    <property type="entry name" value="Classic Zinc Finger"/>
    <property type="match status" value="1"/>
</dbReference>
<feature type="region of interest" description="Disordered" evidence="1">
    <location>
        <begin position="506"/>
        <end position="525"/>
    </location>
</feature>
<feature type="region of interest" description="Disordered" evidence="1">
    <location>
        <begin position="46"/>
        <end position="105"/>
    </location>
</feature>
<name>A0A1E1WF93_PECGO</name>
<feature type="compositionally biased region" description="Basic and acidic residues" evidence="1">
    <location>
        <begin position="290"/>
        <end position="299"/>
    </location>
</feature>